<comment type="caution">
    <text evidence="2">The sequence shown here is derived from an EMBL/GenBank/DDBJ whole genome shotgun (WGS) entry which is preliminary data.</text>
</comment>
<evidence type="ECO:0000313" key="2">
    <source>
        <dbReference type="EMBL" id="KYG08545.1"/>
    </source>
</evidence>
<feature type="region of interest" description="Disordered" evidence="1">
    <location>
        <begin position="1"/>
        <end position="20"/>
    </location>
</feature>
<gene>
    <name evidence="2" type="ORF">BE21_23070</name>
</gene>
<dbReference type="EMBL" id="JEME01000952">
    <property type="protein sequence ID" value="KYG08545.1"/>
    <property type="molecule type" value="Genomic_DNA"/>
</dbReference>
<protein>
    <submittedName>
        <fullName evidence="2">Uncharacterized protein</fullName>
    </submittedName>
</protein>
<name>A0A150TV14_SORCE</name>
<sequence length="64" mass="6854">MSGNGTSIHATFGDTTGAQTGDVTLSFSALTSGTAARDHYFFTCLIPQNTRIHSYRVVENDQAD</sequence>
<dbReference type="Proteomes" id="UP000075502">
    <property type="component" value="Unassembled WGS sequence"/>
</dbReference>
<proteinExistence type="predicted"/>
<organism evidence="2 3">
    <name type="scientific">Sorangium cellulosum</name>
    <name type="common">Polyangium cellulosum</name>
    <dbReference type="NCBI Taxonomy" id="56"/>
    <lineage>
        <taxon>Bacteria</taxon>
        <taxon>Pseudomonadati</taxon>
        <taxon>Myxococcota</taxon>
        <taxon>Polyangia</taxon>
        <taxon>Polyangiales</taxon>
        <taxon>Polyangiaceae</taxon>
        <taxon>Sorangium</taxon>
    </lineage>
</organism>
<evidence type="ECO:0000256" key="1">
    <source>
        <dbReference type="SAM" id="MobiDB-lite"/>
    </source>
</evidence>
<accession>A0A150TV14</accession>
<reference evidence="2 3" key="1">
    <citation type="submission" date="2014-02" db="EMBL/GenBank/DDBJ databases">
        <title>The small core and large imbalanced accessory genome model reveals a collaborative survival strategy of Sorangium cellulosum strains in nature.</title>
        <authorList>
            <person name="Han K."/>
            <person name="Peng R."/>
            <person name="Blom J."/>
            <person name="Li Y.-Z."/>
        </authorList>
    </citation>
    <scope>NUCLEOTIDE SEQUENCE [LARGE SCALE GENOMIC DNA]</scope>
    <source>
        <strain evidence="2 3">So0007-03</strain>
    </source>
</reference>
<dbReference type="AlphaFoldDB" id="A0A150TV14"/>
<evidence type="ECO:0000313" key="3">
    <source>
        <dbReference type="Proteomes" id="UP000075502"/>
    </source>
</evidence>